<dbReference type="EMBL" id="JBDJPC010000002">
    <property type="protein sequence ID" value="KAL1512771.1"/>
    <property type="molecule type" value="Genomic_DNA"/>
</dbReference>
<dbReference type="InterPro" id="IPR036291">
    <property type="entry name" value="NAD(P)-bd_dom_sf"/>
</dbReference>
<name>A0ABD1F599_HYPHA</name>
<evidence type="ECO:0000313" key="4">
    <source>
        <dbReference type="Proteomes" id="UP001566132"/>
    </source>
</evidence>
<dbReference type="PANTHER" id="PTHR43157:SF31">
    <property type="entry name" value="PHOSPHATIDYLINOSITOL-GLYCAN BIOSYNTHESIS CLASS F PROTEIN"/>
    <property type="match status" value="1"/>
</dbReference>
<keyword evidence="4" id="KW-1185">Reference proteome</keyword>
<dbReference type="AlphaFoldDB" id="A0ABD1F599"/>
<protein>
    <submittedName>
        <fullName evidence="3">Uncharacterized protein</fullName>
    </submittedName>
</protein>
<dbReference type="PANTHER" id="PTHR43157">
    <property type="entry name" value="PHOSPHATIDYLINOSITOL-GLYCAN BIOSYNTHESIS CLASS F PROTEIN-RELATED"/>
    <property type="match status" value="1"/>
</dbReference>
<gene>
    <name evidence="3" type="ORF">ABEB36_002303</name>
</gene>
<dbReference type="PRINTS" id="PR00080">
    <property type="entry name" value="SDRFAMILY"/>
</dbReference>
<dbReference type="SUPFAM" id="SSF51735">
    <property type="entry name" value="NAD(P)-binding Rossmann-fold domains"/>
    <property type="match status" value="1"/>
</dbReference>
<sequence length="334" mass="37158">MPKGWKFIVGSIFIGSATVYGLTKYFAGGVCKCNTRLDGQWVIITGANSGIGKALAIELVKRGACLILACRDLKKGLQARVDIINEAKAPLDYHLNIHVKHLDLCSLVNIEIFAIGIKKEFPEIFALVNCAGVFYHPPELTEDGFEVTFQTNYLGPFILTHYLLPVLEKQEHARIVNVASEAHRRVNVYDLKAITTSPTEFRSPIVSYGVSKLALLLFTRELAKLLLNKGTNVIVNAVNPGNVETAIFRHFPPLANPWMFALQKPIRLLVVKTPEQGCQTLLHALLTSNRSTGQYYSDCKLCLASPLATSDKISKDYYKVTLNLLKWHLNESEC</sequence>
<dbReference type="GO" id="GO:0016491">
    <property type="term" value="F:oxidoreductase activity"/>
    <property type="evidence" value="ECO:0007669"/>
    <property type="project" value="UniProtKB-KW"/>
</dbReference>
<evidence type="ECO:0000256" key="2">
    <source>
        <dbReference type="RuleBase" id="RU000363"/>
    </source>
</evidence>
<reference evidence="3 4" key="1">
    <citation type="submission" date="2024-05" db="EMBL/GenBank/DDBJ databases">
        <title>Genetic variation in Jamaican populations of the coffee berry borer (Hypothenemus hampei).</title>
        <authorList>
            <person name="Errbii M."/>
            <person name="Myrie A."/>
        </authorList>
    </citation>
    <scope>NUCLEOTIDE SEQUENCE [LARGE SCALE GENOMIC DNA]</scope>
    <source>
        <strain evidence="3">JA-Hopewell-2020-01-JO</strain>
        <tissue evidence="3">Whole body</tissue>
    </source>
</reference>
<evidence type="ECO:0000313" key="3">
    <source>
        <dbReference type="EMBL" id="KAL1512771.1"/>
    </source>
</evidence>
<dbReference type="CDD" id="cd05327">
    <property type="entry name" value="retinol-DH_like_SDR_c_like"/>
    <property type="match status" value="1"/>
</dbReference>
<accession>A0ABD1F599</accession>
<dbReference type="Gene3D" id="3.40.50.720">
    <property type="entry name" value="NAD(P)-binding Rossmann-like Domain"/>
    <property type="match status" value="1"/>
</dbReference>
<dbReference type="Pfam" id="PF00106">
    <property type="entry name" value="adh_short"/>
    <property type="match status" value="1"/>
</dbReference>
<dbReference type="Proteomes" id="UP001566132">
    <property type="component" value="Unassembled WGS sequence"/>
</dbReference>
<comment type="caution">
    <text evidence="3">The sequence shown here is derived from an EMBL/GenBank/DDBJ whole genome shotgun (WGS) entry which is preliminary data.</text>
</comment>
<comment type="similarity">
    <text evidence="2">Belongs to the short-chain dehydrogenases/reductases (SDR) family.</text>
</comment>
<evidence type="ECO:0000256" key="1">
    <source>
        <dbReference type="ARBA" id="ARBA00023002"/>
    </source>
</evidence>
<dbReference type="InterPro" id="IPR002347">
    <property type="entry name" value="SDR_fam"/>
</dbReference>
<keyword evidence="1" id="KW-0560">Oxidoreductase</keyword>
<organism evidence="3 4">
    <name type="scientific">Hypothenemus hampei</name>
    <name type="common">Coffee berry borer</name>
    <dbReference type="NCBI Taxonomy" id="57062"/>
    <lineage>
        <taxon>Eukaryota</taxon>
        <taxon>Metazoa</taxon>
        <taxon>Ecdysozoa</taxon>
        <taxon>Arthropoda</taxon>
        <taxon>Hexapoda</taxon>
        <taxon>Insecta</taxon>
        <taxon>Pterygota</taxon>
        <taxon>Neoptera</taxon>
        <taxon>Endopterygota</taxon>
        <taxon>Coleoptera</taxon>
        <taxon>Polyphaga</taxon>
        <taxon>Cucujiformia</taxon>
        <taxon>Curculionidae</taxon>
        <taxon>Scolytinae</taxon>
        <taxon>Hypothenemus</taxon>
    </lineage>
</organism>
<dbReference type="PRINTS" id="PR00081">
    <property type="entry name" value="GDHRDH"/>
</dbReference>
<proteinExistence type="inferred from homology"/>